<name>A0A813EV26_POLGL</name>
<feature type="region of interest" description="Disordered" evidence="1">
    <location>
        <begin position="73"/>
        <end position="173"/>
    </location>
</feature>
<protein>
    <submittedName>
        <fullName evidence="2">Uncharacterized protein</fullName>
    </submittedName>
</protein>
<proteinExistence type="predicted"/>
<evidence type="ECO:0000256" key="1">
    <source>
        <dbReference type="SAM" id="MobiDB-lite"/>
    </source>
</evidence>
<evidence type="ECO:0000313" key="3">
    <source>
        <dbReference type="EMBL" id="CAE8682058.1"/>
    </source>
</evidence>
<dbReference type="Proteomes" id="UP000626109">
    <property type="component" value="Unassembled WGS sequence"/>
</dbReference>
<feature type="region of interest" description="Disordered" evidence="1">
    <location>
        <begin position="1"/>
        <end position="58"/>
    </location>
</feature>
<feature type="compositionally biased region" description="Gly residues" evidence="1">
    <location>
        <begin position="118"/>
        <end position="127"/>
    </location>
</feature>
<evidence type="ECO:0000313" key="4">
    <source>
        <dbReference type="Proteomes" id="UP000654075"/>
    </source>
</evidence>
<dbReference type="Proteomes" id="UP000654075">
    <property type="component" value="Unassembled WGS sequence"/>
</dbReference>
<dbReference type="EMBL" id="CAJNNV010017671">
    <property type="protein sequence ID" value="CAE8605326.1"/>
    <property type="molecule type" value="Genomic_DNA"/>
</dbReference>
<dbReference type="EMBL" id="CAJNNW010026026">
    <property type="protein sequence ID" value="CAE8682058.1"/>
    <property type="molecule type" value="Genomic_DNA"/>
</dbReference>
<dbReference type="AlphaFoldDB" id="A0A813EV26"/>
<sequence>MAATHCLMQQGSKGPMRDLDYINPRPPRQSSALPPEVRALLMGKKSRSSSEPPPEVSLENKAMYLGAANATPKVGQSGAGTNWQNPNGHAFVKRGSGLPNSYRPPHRSHSAGLAGAAMLGGGKGSGGYAERRPFSREVGGSPARGDAAGGRPPMPKARIGLSDAGYASQKRLA</sequence>
<gene>
    <name evidence="2" type="ORF">PGLA1383_LOCUS23443</name>
    <name evidence="3" type="ORF">PGLA2088_LOCUS22762</name>
</gene>
<keyword evidence="4" id="KW-1185">Reference proteome</keyword>
<accession>A0A813EV26</accession>
<reference evidence="2" key="1">
    <citation type="submission" date="2021-02" db="EMBL/GenBank/DDBJ databases">
        <authorList>
            <person name="Dougan E. K."/>
            <person name="Rhodes N."/>
            <person name="Thang M."/>
            <person name="Chan C."/>
        </authorList>
    </citation>
    <scope>NUCLEOTIDE SEQUENCE</scope>
</reference>
<organism evidence="2 4">
    <name type="scientific">Polarella glacialis</name>
    <name type="common">Dinoflagellate</name>
    <dbReference type="NCBI Taxonomy" id="89957"/>
    <lineage>
        <taxon>Eukaryota</taxon>
        <taxon>Sar</taxon>
        <taxon>Alveolata</taxon>
        <taxon>Dinophyceae</taxon>
        <taxon>Suessiales</taxon>
        <taxon>Suessiaceae</taxon>
        <taxon>Polarella</taxon>
    </lineage>
</organism>
<comment type="caution">
    <text evidence="2">The sequence shown here is derived from an EMBL/GenBank/DDBJ whole genome shotgun (WGS) entry which is preliminary data.</text>
</comment>
<evidence type="ECO:0000313" key="2">
    <source>
        <dbReference type="EMBL" id="CAE8605326.1"/>
    </source>
</evidence>